<name>A0ABP3Q549_9PROT</name>
<comment type="caution">
    <text evidence="2">The sequence shown here is derived from an EMBL/GenBank/DDBJ whole genome shotgun (WGS) entry which is preliminary data.</text>
</comment>
<evidence type="ECO:0000313" key="2">
    <source>
        <dbReference type="EMBL" id="GAA0580790.1"/>
    </source>
</evidence>
<dbReference type="CDD" id="cd02955">
    <property type="entry name" value="SSP411"/>
    <property type="match status" value="1"/>
</dbReference>
<evidence type="ECO:0000313" key="3">
    <source>
        <dbReference type="Proteomes" id="UP001499951"/>
    </source>
</evidence>
<evidence type="ECO:0000259" key="1">
    <source>
        <dbReference type="Pfam" id="PF03190"/>
    </source>
</evidence>
<dbReference type="InterPro" id="IPR004879">
    <property type="entry name" value="Ssp411-like_TRX"/>
</dbReference>
<dbReference type="InterPro" id="IPR008928">
    <property type="entry name" value="6-hairpin_glycosidase_sf"/>
</dbReference>
<gene>
    <name evidence="2" type="ORF">GCM10008942_32080</name>
</gene>
<dbReference type="RefSeq" id="WP_208393854.1">
    <property type="nucleotide sequence ID" value="NZ_BAAADD010000009.1"/>
</dbReference>
<dbReference type="SUPFAM" id="SSF52833">
    <property type="entry name" value="Thioredoxin-like"/>
    <property type="match status" value="1"/>
</dbReference>
<dbReference type="PANTHER" id="PTHR42899:SF1">
    <property type="entry name" value="SPERMATOGENESIS-ASSOCIATED PROTEIN 20"/>
    <property type="match status" value="1"/>
</dbReference>
<dbReference type="Gene3D" id="1.50.10.20">
    <property type="match status" value="1"/>
</dbReference>
<accession>A0ABP3Q549</accession>
<dbReference type="InterPro" id="IPR036249">
    <property type="entry name" value="Thioredoxin-like_sf"/>
</dbReference>
<dbReference type="Pfam" id="PF03190">
    <property type="entry name" value="Thioredox_DsbH"/>
    <property type="match status" value="1"/>
</dbReference>
<protein>
    <submittedName>
        <fullName evidence="2">Thioredoxin domain-containing protein</fullName>
    </submittedName>
</protein>
<dbReference type="Gene3D" id="3.40.30.10">
    <property type="entry name" value="Glutaredoxin"/>
    <property type="match status" value="1"/>
</dbReference>
<organism evidence="2 3">
    <name type="scientific">Rhizomicrobium electricum</name>
    <dbReference type="NCBI Taxonomy" id="480070"/>
    <lineage>
        <taxon>Bacteria</taxon>
        <taxon>Pseudomonadati</taxon>
        <taxon>Pseudomonadota</taxon>
        <taxon>Alphaproteobacteria</taxon>
        <taxon>Micropepsales</taxon>
        <taxon>Micropepsaceae</taxon>
        <taxon>Rhizomicrobium</taxon>
    </lineage>
</organism>
<dbReference type="PANTHER" id="PTHR42899">
    <property type="entry name" value="SPERMATOGENESIS-ASSOCIATED PROTEIN 20"/>
    <property type="match status" value="1"/>
</dbReference>
<dbReference type="Proteomes" id="UP001499951">
    <property type="component" value="Unassembled WGS sequence"/>
</dbReference>
<dbReference type="InterPro" id="IPR024705">
    <property type="entry name" value="Ssp411"/>
</dbReference>
<proteinExistence type="predicted"/>
<dbReference type="PIRSF" id="PIRSF006402">
    <property type="entry name" value="UCP006402_thioredoxin"/>
    <property type="match status" value="1"/>
</dbReference>
<feature type="domain" description="Spermatogenesis-associated protein 20-like TRX" evidence="1">
    <location>
        <begin position="3"/>
        <end position="163"/>
    </location>
</feature>
<dbReference type="EMBL" id="BAAADD010000009">
    <property type="protein sequence ID" value="GAA0580790.1"/>
    <property type="molecule type" value="Genomic_DNA"/>
</dbReference>
<keyword evidence="3" id="KW-1185">Reference proteome</keyword>
<sequence length="685" mass="75594">MSTNRLAEETSPYLLLHKDNPVHWAPWGQEALAEAEASGKPILLSIGYTACHWCHVMNKESFSDADTAAFINENYVPVLVDREERPDIDQLYQAAAQTMGYQGGWPLTIFLNPKGEPFFVGGYFPNEERFGQPPFKRVLEDVAKKYKEQSDVVATDAANINNAVGAIWTRDLRGPFDPRLIDVLSVHVAQRFDVFYGGVTGAPKFPNAALIETLWRSFLRTGAMQFPQLVQITLDTMCLSGVYDHVGGGFHRYAVDERWLIPHFEKMLYDNALMVDLLTTIGVHNRVPLYKARVEETIGWVLRDMMVGDAFAASLDADVDGEEGAYYLWTAPEIDATLMGTFSQRFKEVYAIQAEGPFNGKNIIARTGGFPYPLADADEALLKRQRELLLAARQQTRKAPLRDDKVLADSNGMMIAALANAGATYGNIEWLVAAEKAFAFITSAMAEGGRLFHSWRDGKRGHAAFADDYAHMARAALTLFEATSKKEYLDWAKRWTRTLNESFWDAASGGYCLTAADDAALIQRVRTVYDAAVPSANGTMITVNAKLYLATGDVAYRDRGGDIVGTFAGEVGRSFMAMGSYLNGLETLIAGLQIVIVGPHDAPKTRELVTAVLGRSLPNRLLMVVDPSEDLPEGHPARGKTMENGQPTAYVCQHQNCSAPISNPVTLSQVLQLPPRPQQPGQRPQ</sequence>
<reference evidence="3" key="1">
    <citation type="journal article" date="2019" name="Int. J. Syst. Evol. Microbiol.">
        <title>The Global Catalogue of Microorganisms (GCM) 10K type strain sequencing project: providing services to taxonomists for standard genome sequencing and annotation.</title>
        <authorList>
            <consortium name="The Broad Institute Genomics Platform"/>
            <consortium name="The Broad Institute Genome Sequencing Center for Infectious Disease"/>
            <person name="Wu L."/>
            <person name="Ma J."/>
        </authorList>
    </citation>
    <scope>NUCLEOTIDE SEQUENCE [LARGE SCALE GENOMIC DNA]</scope>
    <source>
        <strain evidence="3">JCM 15089</strain>
    </source>
</reference>
<dbReference type="SUPFAM" id="SSF48208">
    <property type="entry name" value="Six-hairpin glycosidases"/>
    <property type="match status" value="1"/>
</dbReference>